<dbReference type="InterPro" id="IPR050197">
    <property type="entry name" value="Aldolase_class_II_sugar_metab"/>
</dbReference>
<dbReference type="Proteomes" id="UP001196661">
    <property type="component" value="Unassembled WGS sequence"/>
</dbReference>
<sequence length="207" mass="23095">MTQNSVRDEGAIKYQCHWRQTEPLPLDPYQALLSYRDRTYIAGLIGVYPDGIGYGNISCRCADNPDHFVISGTQTGHIPQLTIDYYARVTAVDLPQNTVTCEGPVKASSESLTHGSIYQLMPAVQGIIHVHHKGLWQTLLNQVPTTLPTVPYGTPEMAMEMERLTQESSLLDDKIFVMAGHEDGVVTFGESLEVADKILQRYYQPLL</sequence>
<protein>
    <submittedName>
        <fullName evidence="4">Class II aldolase/adducin family protein</fullName>
    </submittedName>
</protein>
<dbReference type="Pfam" id="PF00596">
    <property type="entry name" value="Aldolase_II"/>
    <property type="match status" value="1"/>
</dbReference>
<proteinExistence type="predicted"/>
<accession>A0ABS5Y109</accession>
<dbReference type="InterPro" id="IPR001303">
    <property type="entry name" value="Aldolase_II/adducin_N"/>
</dbReference>
<evidence type="ECO:0000256" key="1">
    <source>
        <dbReference type="ARBA" id="ARBA00022723"/>
    </source>
</evidence>
<keyword evidence="2" id="KW-0456">Lyase</keyword>
<dbReference type="InterPro" id="IPR036409">
    <property type="entry name" value="Aldolase_II/adducin_N_sf"/>
</dbReference>
<dbReference type="RefSeq" id="WP_215617399.1">
    <property type="nucleotide sequence ID" value="NZ_JADOER010000004.1"/>
</dbReference>
<organism evidence="4 5">
    <name type="scientific">Leptothoe kymatousa TAU-MAC 1615</name>
    <dbReference type="NCBI Taxonomy" id="2364775"/>
    <lineage>
        <taxon>Bacteria</taxon>
        <taxon>Bacillati</taxon>
        <taxon>Cyanobacteriota</taxon>
        <taxon>Cyanophyceae</taxon>
        <taxon>Nodosilineales</taxon>
        <taxon>Cymatolegaceae</taxon>
        <taxon>Leptothoe</taxon>
        <taxon>Leptothoe kymatousa</taxon>
    </lineage>
</organism>
<dbReference type="SUPFAM" id="SSF53639">
    <property type="entry name" value="AraD/HMP-PK domain-like"/>
    <property type="match status" value="1"/>
</dbReference>
<gene>
    <name evidence="4" type="ORF">IXB28_04815</name>
</gene>
<keyword evidence="1" id="KW-0479">Metal-binding</keyword>
<dbReference type="PANTHER" id="PTHR22789:SF0">
    <property type="entry name" value="3-OXO-TETRONATE 4-PHOSPHATE DECARBOXYLASE-RELATED"/>
    <property type="match status" value="1"/>
</dbReference>
<dbReference type="SMART" id="SM01007">
    <property type="entry name" value="Aldolase_II"/>
    <property type="match status" value="1"/>
</dbReference>
<feature type="domain" description="Class II aldolase/adducin N-terminal" evidence="3">
    <location>
        <begin position="37"/>
        <end position="203"/>
    </location>
</feature>
<keyword evidence="5" id="KW-1185">Reference proteome</keyword>
<name>A0ABS5Y109_9CYAN</name>
<dbReference type="EMBL" id="JADOER010000004">
    <property type="protein sequence ID" value="MBT9311517.1"/>
    <property type="molecule type" value="Genomic_DNA"/>
</dbReference>
<evidence type="ECO:0000256" key="2">
    <source>
        <dbReference type="ARBA" id="ARBA00023239"/>
    </source>
</evidence>
<evidence type="ECO:0000259" key="3">
    <source>
        <dbReference type="SMART" id="SM01007"/>
    </source>
</evidence>
<evidence type="ECO:0000313" key="4">
    <source>
        <dbReference type="EMBL" id="MBT9311517.1"/>
    </source>
</evidence>
<comment type="caution">
    <text evidence="4">The sequence shown here is derived from an EMBL/GenBank/DDBJ whole genome shotgun (WGS) entry which is preliminary data.</text>
</comment>
<evidence type="ECO:0000313" key="5">
    <source>
        <dbReference type="Proteomes" id="UP001196661"/>
    </source>
</evidence>
<reference evidence="4 5" key="1">
    <citation type="journal article" date="2021" name="Mar. Drugs">
        <title>Genome Reduction and Secondary Metabolism of the Marine Sponge-Associated Cyanobacterium Leptothoe.</title>
        <authorList>
            <person name="Konstantinou D."/>
            <person name="Popin R.V."/>
            <person name="Fewer D.P."/>
            <person name="Sivonen K."/>
            <person name="Gkelis S."/>
        </authorList>
    </citation>
    <scope>NUCLEOTIDE SEQUENCE [LARGE SCALE GENOMIC DNA]</scope>
    <source>
        <strain evidence="4 5">TAU-MAC 1615</strain>
    </source>
</reference>
<dbReference type="PANTHER" id="PTHR22789">
    <property type="entry name" value="FUCULOSE PHOSPHATE ALDOLASE"/>
    <property type="match status" value="1"/>
</dbReference>
<dbReference type="Gene3D" id="3.40.225.10">
    <property type="entry name" value="Class II aldolase/adducin N-terminal domain"/>
    <property type="match status" value="1"/>
</dbReference>